<keyword evidence="10" id="KW-1185">Reference proteome</keyword>
<feature type="chain" id="PRO_5011825375" description="Cytochrome c-type biogenesis protein" evidence="7">
    <location>
        <begin position="23"/>
        <end position="154"/>
    </location>
</feature>
<proteinExistence type="inferred from homology"/>
<accession>A0A1Y6EJU4</accession>
<dbReference type="EMBL" id="FXWH01000001">
    <property type="protein sequence ID" value="SMQ62619.1"/>
    <property type="molecule type" value="Genomic_DNA"/>
</dbReference>
<keyword evidence="6 7" id="KW-0408">Iron</keyword>
<dbReference type="GO" id="GO:0005886">
    <property type="term" value="C:plasma membrane"/>
    <property type="evidence" value="ECO:0007669"/>
    <property type="project" value="TreeGrafter"/>
</dbReference>
<dbReference type="GO" id="GO:0046872">
    <property type="term" value="F:metal ion binding"/>
    <property type="evidence" value="ECO:0007669"/>
    <property type="project" value="UniProtKB-KW"/>
</dbReference>
<dbReference type="Pfam" id="PF03918">
    <property type="entry name" value="CcmH"/>
    <property type="match status" value="1"/>
</dbReference>
<dbReference type="GO" id="GO:0017004">
    <property type="term" value="P:cytochrome complex assembly"/>
    <property type="evidence" value="ECO:0007669"/>
    <property type="project" value="UniProtKB-KW"/>
</dbReference>
<dbReference type="FunFam" id="1.10.8.640:FF:000001">
    <property type="entry name" value="Cytochrome c-type biogenesis protein"/>
    <property type="match status" value="1"/>
</dbReference>
<dbReference type="Gene3D" id="1.10.8.640">
    <property type="entry name" value="Cytochrome C biogenesis protein"/>
    <property type="match status" value="1"/>
</dbReference>
<dbReference type="RefSeq" id="WP_086433894.1">
    <property type="nucleotide sequence ID" value="NZ_FXWH01000001.1"/>
</dbReference>
<dbReference type="CDD" id="cd16378">
    <property type="entry name" value="CcmH_N"/>
    <property type="match status" value="1"/>
</dbReference>
<evidence type="ECO:0000256" key="2">
    <source>
        <dbReference type="ARBA" id="ARBA00022617"/>
    </source>
</evidence>
<evidence type="ECO:0000259" key="8">
    <source>
        <dbReference type="Pfam" id="PF03918"/>
    </source>
</evidence>
<dbReference type="PANTHER" id="PTHR47870">
    <property type="entry name" value="CYTOCHROME C-TYPE BIOGENESIS PROTEIN CCMH"/>
    <property type="match status" value="1"/>
</dbReference>
<keyword evidence="5" id="KW-0201">Cytochrome c-type biogenesis</keyword>
<keyword evidence="2 7" id="KW-0349">Heme</keyword>
<feature type="transmembrane region" description="Helical" evidence="7">
    <location>
        <begin position="105"/>
        <end position="125"/>
    </location>
</feature>
<sequence>MRSLMTLVFGLSFMLLSQHATADQREFETAAQQQLYYELINELRCPKCQNQTIADSDAPLAKDLRDRSYDMVMAGQSKQQVIDFMVARYGDFVHYQPPMQWSTSILWLAPLLAIGLGIVVITFMVRSQKQQPVTLSAQEQARLKQLQQGADDDS</sequence>
<evidence type="ECO:0000256" key="4">
    <source>
        <dbReference type="ARBA" id="ARBA00022729"/>
    </source>
</evidence>
<dbReference type="OrthoDB" id="9804975at2"/>
<feature type="domain" description="CcmH/CycL/Ccl2/NrfF N-terminal" evidence="8">
    <location>
        <begin position="12"/>
        <end position="146"/>
    </location>
</feature>
<evidence type="ECO:0000313" key="10">
    <source>
        <dbReference type="Proteomes" id="UP000194450"/>
    </source>
</evidence>
<name>A0A1Y6EJU4_9GAMM</name>
<keyword evidence="7" id="KW-0472">Membrane</keyword>
<evidence type="ECO:0000256" key="3">
    <source>
        <dbReference type="ARBA" id="ARBA00022723"/>
    </source>
</evidence>
<evidence type="ECO:0000256" key="7">
    <source>
        <dbReference type="RuleBase" id="RU364112"/>
    </source>
</evidence>
<feature type="signal peptide" evidence="7">
    <location>
        <begin position="1"/>
        <end position="22"/>
    </location>
</feature>
<organism evidence="9 10">
    <name type="scientific">Pseudidiomarina planktonica</name>
    <dbReference type="NCBI Taxonomy" id="1323738"/>
    <lineage>
        <taxon>Bacteria</taxon>
        <taxon>Pseudomonadati</taxon>
        <taxon>Pseudomonadota</taxon>
        <taxon>Gammaproteobacteria</taxon>
        <taxon>Alteromonadales</taxon>
        <taxon>Idiomarinaceae</taxon>
        <taxon>Pseudidiomarina</taxon>
    </lineage>
</organism>
<comment type="function">
    <text evidence="7">Possible subunit of a heme lyase.</text>
</comment>
<comment type="similarity">
    <text evidence="1 7">Belongs to the CcmH/CycL/Ccl2/NrfF family.</text>
</comment>
<dbReference type="PANTHER" id="PTHR47870:SF1">
    <property type="entry name" value="CYTOCHROME C-TYPE BIOGENESIS PROTEIN CCMH"/>
    <property type="match status" value="1"/>
</dbReference>
<keyword evidence="7" id="KW-1133">Transmembrane helix</keyword>
<dbReference type="InterPro" id="IPR051263">
    <property type="entry name" value="C-type_cytochrome_biogenesis"/>
</dbReference>
<protein>
    <recommendedName>
        <fullName evidence="7">Cytochrome c-type biogenesis protein</fullName>
    </recommendedName>
</protein>
<dbReference type="Proteomes" id="UP000194450">
    <property type="component" value="Unassembled WGS sequence"/>
</dbReference>
<evidence type="ECO:0000256" key="1">
    <source>
        <dbReference type="ARBA" id="ARBA00010342"/>
    </source>
</evidence>
<evidence type="ECO:0000256" key="6">
    <source>
        <dbReference type="ARBA" id="ARBA00023004"/>
    </source>
</evidence>
<evidence type="ECO:0000256" key="5">
    <source>
        <dbReference type="ARBA" id="ARBA00022748"/>
    </source>
</evidence>
<gene>
    <name evidence="9" type="ORF">SAMN06297229_0734</name>
</gene>
<keyword evidence="7" id="KW-0812">Transmembrane</keyword>
<dbReference type="AlphaFoldDB" id="A0A1Y6EJU4"/>
<dbReference type="InterPro" id="IPR038297">
    <property type="entry name" value="CcmH/CycL/NrfF/Ccl2_sf"/>
</dbReference>
<evidence type="ECO:0000313" key="9">
    <source>
        <dbReference type="EMBL" id="SMQ62619.1"/>
    </source>
</evidence>
<reference evidence="10" key="1">
    <citation type="submission" date="2017-04" db="EMBL/GenBank/DDBJ databases">
        <authorList>
            <person name="Varghese N."/>
            <person name="Submissions S."/>
        </authorList>
    </citation>
    <scope>NUCLEOTIDE SEQUENCE [LARGE SCALE GENOMIC DNA]</scope>
</reference>
<dbReference type="InterPro" id="IPR005616">
    <property type="entry name" value="CcmH/CycL/Ccl2/NrfF_N"/>
</dbReference>
<keyword evidence="3 7" id="KW-0479">Metal-binding</keyword>
<keyword evidence="4 7" id="KW-0732">Signal</keyword>